<dbReference type="SUPFAM" id="SSF56436">
    <property type="entry name" value="C-type lectin-like"/>
    <property type="match status" value="1"/>
</dbReference>
<keyword evidence="3" id="KW-0732">Signal</keyword>
<reference evidence="6" key="1">
    <citation type="journal article" date="2023" name="Genome Biol. Evol.">
        <title>Long-read-based Genome Assembly of Drosophila gunungcola Reveals Fewer Chemosensory Genes in Flower-breeding Species.</title>
        <authorList>
            <person name="Negi A."/>
            <person name="Liao B.Y."/>
            <person name="Yeh S.D."/>
        </authorList>
    </citation>
    <scope>NUCLEOTIDE SEQUENCE</scope>
    <source>
        <strain evidence="6">Sukarami</strain>
    </source>
</reference>
<evidence type="ECO:0000256" key="4">
    <source>
        <dbReference type="ARBA" id="ARBA00022734"/>
    </source>
</evidence>
<dbReference type="InterPro" id="IPR016186">
    <property type="entry name" value="C-type_lectin-like/link_sf"/>
</dbReference>
<dbReference type="EMBL" id="JAMKOV010000024">
    <property type="protein sequence ID" value="KAI8036068.1"/>
    <property type="molecule type" value="Genomic_DNA"/>
</dbReference>
<dbReference type="GO" id="GO:0030246">
    <property type="term" value="F:carbohydrate binding"/>
    <property type="evidence" value="ECO:0007669"/>
    <property type="project" value="UniProtKB-KW"/>
</dbReference>
<feature type="domain" description="C-type lectin" evidence="5">
    <location>
        <begin position="52"/>
        <end position="166"/>
    </location>
</feature>
<keyword evidence="4" id="KW-0430">Lectin</keyword>
<dbReference type="Proteomes" id="UP001059596">
    <property type="component" value="Unassembled WGS sequence"/>
</dbReference>
<proteinExistence type="predicted"/>
<keyword evidence="2" id="KW-0964">Secreted</keyword>
<dbReference type="AlphaFoldDB" id="A0A9P9YGB7"/>
<dbReference type="CDD" id="cd00037">
    <property type="entry name" value="CLECT"/>
    <property type="match status" value="1"/>
</dbReference>
<evidence type="ECO:0000256" key="1">
    <source>
        <dbReference type="ARBA" id="ARBA00004613"/>
    </source>
</evidence>
<comment type="caution">
    <text evidence="6">The sequence shown here is derived from an EMBL/GenBank/DDBJ whole genome shotgun (WGS) entry which is preliminary data.</text>
</comment>
<dbReference type="InterPro" id="IPR051663">
    <property type="entry name" value="CLec_Tetranectin-domain"/>
</dbReference>
<dbReference type="InterPro" id="IPR016187">
    <property type="entry name" value="CTDL_fold"/>
</dbReference>
<dbReference type="InterPro" id="IPR001304">
    <property type="entry name" value="C-type_lectin-like"/>
</dbReference>
<gene>
    <name evidence="6" type="ORF">M5D96_011162</name>
</gene>
<organism evidence="6 7">
    <name type="scientific">Drosophila gunungcola</name>
    <name type="common">fruit fly</name>
    <dbReference type="NCBI Taxonomy" id="103775"/>
    <lineage>
        <taxon>Eukaryota</taxon>
        <taxon>Metazoa</taxon>
        <taxon>Ecdysozoa</taxon>
        <taxon>Arthropoda</taxon>
        <taxon>Hexapoda</taxon>
        <taxon>Insecta</taxon>
        <taxon>Pterygota</taxon>
        <taxon>Neoptera</taxon>
        <taxon>Endopterygota</taxon>
        <taxon>Diptera</taxon>
        <taxon>Brachycera</taxon>
        <taxon>Muscomorpha</taxon>
        <taxon>Ephydroidea</taxon>
        <taxon>Drosophilidae</taxon>
        <taxon>Drosophila</taxon>
        <taxon>Sophophora</taxon>
    </lineage>
</organism>
<dbReference type="PROSITE" id="PS50041">
    <property type="entry name" value="C_TYPE_LECTIN_2"/>
    <property type="match status" value="1"/>
</dbReference>
<dbReference type="PANTHER" id="PTHR22799">
    <property type="entry name" value="TETRANECTIN-RELATED"/>
    <property type="match status" value="1"/>
</dbReference>
<evidence type="ECO:0000313" key="7">
    <source>
        <dbReference type="Proteomes" id="UP001059596"/>
    </source>
</evidence>
<accession>A0A9P9YGB7</accession>
<evidence type="ECO:0000256" key="2">
    <source>
        <dbReference type="ARBA" id="ARBA00022525"/>
    </source>
</evidence>
<dbReference type="PANTHER" id="PTHR22799:SF1">
    <property type="entry name" value="C-TYPE LECTIN DOMAIN FAMILY 11 MEMBER A"/>
    <property type="match status" value="1"/>
</dbReference>
<protein>
    <recommendedName>
        <fullName evidence="5">C-type lectin domain-containing protein</fullName>
    </recommendedName>
</protein>
<sequence>MITKKDFETRLKDLQTHLDVQFLKIQALLNKTLHKDLSKKNPKIIPPKFVQIGSRFFYIETYSIKTWTEAAATCREMGGYLAAIQNESELNAIKAQLNPNSYYWLGIHDREKSGIFQSLASGLPAKFLKWHQGYPKNYEQKLNCVWISNGEMHDFFCNYKTYFICQADNKI</sequence>
<dbReference type="GO" id="GO:0005615">
    <property type="term" value="C:extracellular space"/>
    <property type="evidence" value="ECO:0007669"/>
    <property type="project" value="TreeGrafter"/>
</dbReference>
<dbReference type="Pfam" id="PF00059">
    <property type="entry name" value="Lectin_C"/>
    <property type="match status" value="1"/>
</dbReference>
<evidence type="ECO:0000259" key="5">
    <source>
        <dbReference type="PROSITE" id="PS50041"/>
    </source>
</evidence>
<dbReference type="SMART" id="SM00034">
    <property type="entry name" value="CLECT"/>
    <property type="match status" value="1"/>
</dbReference>
<name>A0A9P9YGB7_9MUSC</name>
<dbReference type="GO" id="GO:0008083">
    <property type="term" value="F:growth factor activity"/>
    <property type="evidence" value="ECO:0007669"/>
    <property type="project" value="TreeGrafter"/>
</dbReference>
<dbReference type="Gene3D" id="3.10.100.10">
    <property type="entry name" value="Mannose-Binding Protein A, subunit A"/>
    <property type="match status" value="1"/>
</dbReference>
<evidence type="ECO:0000313" key="6">
    <source>
        <dbReference type="EMBL" id="KAI8036068.1"/>
    </source>
</evidence>
<comment type="subcellular location">
    <subcellularLocation>
        <location evidence="1">Secreted</location>
    </subcellularLocation>
</comment>
<keyword evidence="7" id="KW-1185">Reference proteome</keyword>
<evidence type="ECO:0000256" key="3">
    <source>
        <dbReference type="ARBA" id="ARBA00022729"/>
    </source>
</evidence>